<feature type="compositionally biased region" description="Basic residues" evidence="1">
    <location>
        <begin position="193"/>
        <end position="205"/>
    </location>
</feature>
<organism evidence="2 3">
    <name type="scientific">Lachancea meyersii CBS 8951</name>
    <dbReference type="NCBI Taxonomy" id="1266667"/>
    <lineage>
        <taxon>Eukaryota</taxon>
        <taxon>Fungi</taxon>
        <taxon>Dikarya</taxon>
        <taxon>Ascomycota</taxon>
        <taxon>Saccharomycotina</taxon>
        <taxon>Saccharomycetes</taxon>
        <taxon>Saccharomycetales</taxon>
        <taxon>Saccharomycetaceae</taxon>
        <taxon>Lachancea</taxon>
    </lineage>
</organism>
<dbReference type="EMBL" id="LT598480">
    <property type="protein sequence ID" value="SCV03508.1"/>
    <property type="molecule type" value="Genomic_DNA"/>
</dbReference>
<dbReference type="AlphaFoldDB" id="A0A1G4KFZ1"/>
<reference evidence="3" key="1">
    <citation type="submission" date="2016-03" db="EMBL/GenBank/DDBJ databases">
        <authorList>
            <person name="Devillers Hugo."/>
        </authorList>
    </citation>
    <scope>NUCLEOTIDE SEQUENCE [LARGE SCALE GENOMIC DNA]</scope>
</reference>
<sequence>MSRVCQVITSASGNLVKHTRTHIHTCTPISRFRTALFGRRGQCTGVVPLCVECKPLQRSQYPEVKKANRIVLNVPNEAGGASNDDGVHTEKHSQRWYAAFGALTQVCPTLLSQLQNKSPFESKNSTVCDSVQLNVPRSGRNWMRLFFHTKHQYGATPLGRESHDKGERGVGGKTKNRLYDTMGQAFITEKQKNQKRKNQKRKKKH</sequence>
<evidence type="ECO:0000313" key="2">
    <source>
        <dbReference type="EMBL" id="SCV03508.1"/>
    </source>
</evidence>
<keyword evidence="3" id="KW-1185">Reference proteome</keyword>
<gene>
    <name evidence="2" type="ORF">LAME_0H10990G</name>
</gene>
<dbReference type="Proteomes" id="UP000191144">
    <property type="component" value="Chromosome H"/>
</dbReference>
<evidence type="ECO:0000313" key="3">
    <source>
        <dbReference type="Proteomes" id="UP000191144"/>
    </source>
</evidence>
<proteinExistence type="predicted"/>
<name>A0A1G4KFZ1_9SACH</name>
<feature type="compositionally biased region" description="Basic and acidic residues" evidence="1">
    <location>
        <begin position="160"/>
        <end position="170"/>
    </location>
</feature>
<accession>A0A1G4KFZ1</accession>
<feature type="region of interest" description="Disordered" evidence="1">
    <location>
        <begin position="155"/>
        <end position="205"/>
    </location>
</feature>
<evidence type="ECO:0000256" key="1">
    <source>
        <dbReference type="SAM" id="MobiDB-lite"/>
    </source>
</evidence>
<protein>
    <submittedName>
        <fullName evidence="2">LAME_0H10990g1_1</fullName>
    </submittedName>
</protein>